<comment type="caution">
    <text evidence="2">The sequence shown here is derived from an EMBL/GenBank/DDBJ whole genome shotgun (WGS) entry which is preliminary data.</text>
</comment>
<keyword evidence="3" id="KW-1185">Reference proteome</keyword>
<organism evidence="2 3">
    <name type="scientific">Roseibium algae</name>
    <dbReference type="NCBI Taxonomy" id="3123038"/>
    <lineage>
        <taxon>Bacteria</taxon>
        <taxon>Pseudomonadati</taxon>
        <taxon>Pseudomonadota</taxon>
        <taxon>Alphaproteobacteria</taxon>
        <taxon>Hyphomicrobiales</taxon>
        <taxon>Stappiaceae</taxon>
        <taxon>Roseibium</taxon>
    </lineage>
</organism>
<feature type="transmembrane region" description="Helical" evidence="1">
    <location>
        <begin position="45"/>
        <end position="65"/>
    </location>
</feature>
<dbReference type="Proteomes" id="UP001385499">
    <property type="component" value="Unassembled WGS sequence"/>
</dbReference>
<sequence length="79" mass="8545">MSNSTSPSWLHLLIGGIITAALIGTCYVLWAEAQSLSKGTFAREFRLLVSGLSIFCFLSIGNRLWGIVSQTLTKKPGTN</sequence>
<dbReference type="RefSeq" id="WP_340276442.1">
    <property type="nucleotide sequence ID" value="NZ_JBAKIA010000015.1"/>
</dbReference>
<keyword evidence="1" id="KW-1133">Transmembrane helix</keyword>
<accession>A0ABU8TPI7</accession>
<evidence type="ECO:0000313" key="3">
    <source>
        <dbReference type="Proteomes" id="UP001385499"/>
    </source>
</evidence>
<feature type="transmembrane region" description="Helical" evidence="1">
    <location>
        <begin position="12"/>
        <end position="33"/>
    </location>
</feature>
<protein>
    <submittedName>
        <fullName evidence="2">Uncharacterized protein</fullName>
    </submittedName>
</protein>
<keyword evidence="1" id="KW-0472">Membrane</keyword>
<dbReference type="EMBL" id="JBAKIA010000015">
    <property type="protein sequence ID" value="MEJ8476088.1"/>
    <property type="molecule type" value="Genomic_DNA"/>
</dbReference>
<name>A0ABU8TPI7_9HYPH</name>
<gene>
    <name evidence="2" type="ORF">V6575_18510</name>
</gene>
<reference evidence="2 3" key="1">
    <citation type="submission" date="2024-02" db="EMBL/GenBank/DDBJ databases">
        <title>Roseibium algae sp. nov., isolated from marine alga (Grateloupia sp.), showing potential in myo-inositol conversion.</title>
        <authorList>
            <person name="Wang Y."/>
        </authorList>
    </citation>
    <scope>NUCLEOTIDE SEQUENCE [LARGE SCALE GENOMIC DNA]</scope>
    <source>
        <strain evidence="2 3">H3510</strain>
    </source>
</reference>
<proteinExistence type="predicted"/>
<keyword evidence="1" id="KW-0812">Transmembrane</keyword>
<evidence type="ECO:0000313" key="2">
    <source>
        <dbReference type="EMBL" id="MEJ8476088.1"/>
    </source>
</evidence>
<evidence type="ECO:0000256" key="1">
    <source>
        <dbReference type="SAM" id="Phobius"/>
    </source>
</evidence>